<dbReference type="InterPro" id="IPR013783">
    <property type="entry name" value="Ig-like_fold"/>
</dbReference>
<dbReference type="InterPro" id="IPR036179">
    <property type="entry name" value="Ig-like_dom_sf"/>
</dbReference>
<dbReference type="GeneID" id="102383415"/>
<dbReference type="PANTHER" id="PTHR16675:SF277">
    <property type="entry name" value="HLA CLASS II HISTOCOMPATIBILITY ANTIGEN, DP BETA 1 CHAIN-LIKE [PROVISIONAL]"/>
    <property type="match status" value="1"/>
</dbReference>
<dbReference type="Gene3D" id="3.30.500.10">
    <property type="entry name" value="MHC class I-like antigen recognition-like"/>
    <property type="match status" value="1"/>
</dbReference>
<dbReference type="GO" id="GO:0009897">
    <property type="term" value="C:external side of plasma membrane"/>
    <property type="evidence" value="ECO:0007669"/>
    <property type="project" value="TreeGrafter"/>
</dbReference>
<dbReference type="Proteomes" id="UP000189705">
    <property type="component" value="Unplaced"/>
</dbReference>
<dbReference type="GO" id="GO:0005615">
    <property type="term" value="C:extracellular space"/>
    <property type="evidence" value="ECO:0007669"/>
    <property type="project" value="TreeGrafter"/>
</dbReference>
<evidence type="ECO:0000256" key="2">
    <source>
        <dbReference type="SAM" id="MobiDB-lite"/>
    </source>
</evidence>
<organism evidence="6 7">
    <name type="scientific">Alligator sinensis</name>
    <name type="common">Chinese alligator</name>
    <dbReference type="NCBI Taxonomy" id="38654"/>
    <lineage>
        <taxon>Eukaryota</taxon>
        <taxon>Metazoa</taxon>
        <taxon>Chordata</taxon>
        <taxon>Craniata</taxon>
        <taxon>Vertebrata</taxon>
        <taxon>Euteleostomi</taxon>
        <taxon>Archelosauria</taxon>
        <taxon>Archosauria</taxon>
        <taxon>Crocodylia</taxon>
        <taxon>Alligatoridae</taxon>
        <taxon>Alligatorinae</taxon>
        <taxon>Alligator</taxon>
    </lineage>
</organism>
<keyword evidence="4" id="KW-0732">Signal</keyword>
<dbReference type="GO" id="GO:0006955">
    <property type="term" value="P:immune response"/>
    <property type="evidence" value="ECO:0007669"/>
    <property type="project" value="TreeGrafter"/>
</dbReference>
<dbReference type="InParanoid" id="A0A3Q0FVI1"/>
<dbReference type="Pfam" id="PF00129">
    <property type="entry name" value="MHC_I"/>
    <property type="match status" value="1"/>
</dbReference>
<keyword evidence="3" id="KW-1133">Transmembrane helix</keyword>
<dbReference type="InterPro" id="IPR007110">
    <property type="entry name" value="Ig-like_dom"/>
</dbReference>
<evidence type="ECO:0000256" key="4">
    <source>
        <dbReference type="SAM" id="SignalP"/>
    </source>
</evidence>
<evidence type="ECO:0000256" key="1">
    <source>
        <dbReference type="ARBA" id="ARBA00023180"/>
    </source>
</evidence>
<dbReference type="CDD" id="cd12087">
    <property type="entry name" value="TM_EGFR-like"/>
    <property type="match status" value="1"/>
</dbReference>
<dbReference type="InterPro" id="IPR003597">
    <property type="entry name" value="Ig_C1-set"/>
</dbReference>
<proteinExistence type="predicted"/>
<accession>A0A3Q0FVI1</accession>
<dbReference type="RefSeq" id="XP_025050170.1">
    <property type="nucleotide sequence ID" value="XM_025194385.1"/>
</dbReference>
<dbReference type="InterPro" id="IPR037055">
    <property type="entry name" value="MHC_I-like_Ag-recog_sf"/>
</dbReference>
<feature type="signal peptide" evidence="4">
    <location>
        <begin position="1"/>
        <end position="23"/>
    </location>
</feature>
<keyword evidence="6" id="KW-1185">Reference proteome</keyword>
<sequence length="374" mass="42024">MAPQTNPILLVSWLQALCSVILAGVHHYSRSQLILSQEVPGLPKTQDMLKVNYLMFTYYDSTTKRLTTRNGYNPETQETQEWWRGGNTRCQVWNPWIETEFKVLVQAVNASSPGTELYYMQVLHTWDLDEATGAITIVTRLALNGEDILHYRGDQKQWYHTHPAAQRLAEKWNQERQKLEGMNTPSPQRCRFLIQMTAPFSAQKTAKPNVHLSLIPASQGQPQSLACHVTGFFPPDIDVTWERQGQTAEGEQQTSGLRPNEDHTFQIRVKIELGEMGVSPAEHVCVVWHSSLGETPLRAAWAPSGEKVAGNTYIILAAAVGILLVFGAGALWFYRRRKEYKDRQYRPPCNQPASADSSSAGQSSASLSISEAKQ</sequence>
<evidence type="ECO:0000313" key="6">
    <source>
        <dbReference type="Proteomes" id="UP000189705"/>
    </source>
</evidence>
<dbReference type="SMART" id="SM00407">
    <property type="entry name" value="IGc1"/>
    <property type="match status" value="1"/>
</dbReference>
<keyword evidence="3" id="KW-0812">Transmembrane</keyword>
<evidence type="ECO:0000313" key="7">
    <source>
        <dbReference type="RefSeq" id="XP_025050170.1"/>
    </source>
</evidence>
<evidence type="ECO:0000259" key="5">
    <source>
        <dbReference type="PROSITE" id="PS50835"/>
    </source>
</evidence>
<dbReference type="SUPFAM" id="SSF48726">
    <property type="entry name" value="Immunoglobulin"/>
    <property type="match status" value="1"/>
</dbReference>
<dbReference type="PROSITE" id="PS50835">
    <property type="entry name" value="IG_LIKE"/>
    <property type="match status" value="1"/>
</dbReference>
<dbReference type="InterPro" id="IPR011162">
    <property type="entry name" value="MHC_I/II-like_Ag-recog"/>
</dbReference>
<dbReference type="SUPFAM" id="SSF54452">
    <property type="entry name" value="MHC antigen-recognition domain"/>
    <property type="match status" value="1"/>
</dbReference>
<keyword evidence="3" id="KW-0472">Membrane</keyword>
<feature type="transmembrane region" description="Helical" evidence="3">
    <location>
        <begin position="313"/>
        <end position="334"/>
    </location>
</feature>
<keyword evidence="1" id="KW-0325">Glycoprotein</keyword>
<evidence type="ECO:0000256" key="3">
    <source>
        <dbReference type="SAM" id="Phobius"/>
    </source>
</evidence>
<dbReference type="Gene3D" id="2.60.40.10">
    <property type="entry name" value="Immunoglobulins"/>
    <property type="match status" value="1"/>
</dbReference>
<dbReference type="Pfam" id="PF07654">
    <property type="entry name" value="C1-set"/>
    <property type="match status" value="1"/>
</dbReference>
<dbReference type="PANTHER" id="PTHR16675">
    <property type="entry name" value="MHC CLASS I-RELATED"/>
    <property type="match status" value="1"/>
</dbReference>
<feature type="compositionally biased region" description="Low complexity" evidence="2">
    <location>
        <begin position="353"/>
        <end position="374"/>
    </location>
</feature>
<dbReference type="AlphaFoldDB" id="A0A3Q0FVI1"/>
<feature type="chain" id="PRO_5017989339" evidence="4">
    <location>
        <begin position="24"/>
        <end position="374"/>
    </location>
</feature>
<protein>
    <submittedName>
        <fullName evidence="7">Class II histocompatibility antigen, B-L beta chain-like isoform X1</fullName>
    </submittedName>
</protein>
<feature type="region of interest" description="Disordered" evidence="2">
    <location>
        <begin position="342"/>
        <end position="374"/>
    </location>
</feature>
<gene>
    <name evidence="7" type="primary">LOC102383415</name>
</gene>
<reference evidence="7" key="1">
    <citation type="submission" date="2025-08" db="UniProtKB">
        <authorList>
            <consortium name="RefSeq"/>
        </authorList>
    </citation>
    <scope>IDENTIFICATION</scope>
</reference>
<dbReference type="InterPro" id="IPR011161">
    <property type="entry name" value="MHC_I-like_Ag-recog"/>
</dbReference>
<feature type="domain" description="Ig-like" evidence="5">
    <location>
        <begin position="208"/>
        <end position="291"/>
    </location>
</feature>
<name>A0A3Q0FVI1_ALLSI</name>
<dbReference type="InterPro" id="IPR050208">
    <property type="entry name" value="MHC_class-I_related"/>
</dbReference>